<dbReference type="Proteomes" id="UP000642920">
    <property type="component" value="Unassembled WGS sequence"/>
</dbReference>
<name>A0A937AIK9_9BACT</name>
<evidence type="ECO:0000313" key="3">
    <source>
        <dbReference type="EMBL" id="MBL0766838.1"/>
    </source>
</evidence>
<dbReference type="Pfam" id="PF00534">
    <property type="entry name" value="Glycos_transf_1"/>
    <property type="match status" value="1"/>
</dbReference>
<dbReference type="SUPFAM" id="SSF53756">
    <property type="entry name" value="UDP-Glycosyltransferase/glycogen phosphorylase"/>
    <property type="match status" value="1"/>
</dbReference>
<dbReference type="GO" id="GO:0016757">
    <property type="term" value="F:glycosyltransferase activity"/>
    <property type="evidence" value="ECO:0007669"/>
    <property type="project" value="InterPro"/>
</dbReference>
<dbReference type="GO" id="GO:0009103">
    <property type="term" value="P:lipopolysaccharide biosynthetic process"/>
    <property type="evidence" value="ECO:0007669"/>
    <property type="project" value="TreeGrafter"/>
</dbReference>
<evidence type="ECO:0000259" key="2">
    <source>
        <dbReference type="Pfam" id="PF00534"/>
    </source>
</evidence>
<protein>
    <submittedName>
        <fullName evidence="3">Glycosyltransferase family 4 protein</fullName>
    </submittedName>
</protein>
<gene>
    <name evidence="3" type="ORF">JKP34_16335</name>
</gene>
<dbReference type="PANTHER" id="PTHR46401:SF2">
    <property type="entry name" value="GLYCOSYLTRANSFERASE WBBK-RELATED"/>
    <property type="match status" value="1"/>
</dbReference>
<dbReference type="EMBL" id="JAERQG010000004">
    <property type="protein sequence ID" value="MBL0766838.1"/>
    <property type="molecule type" value="Genomic_DNA"/>
</dbReference>
<dbReference type="InterPro" id="IPR001296">
    <property type="entry name" value="Glyco_trans_1"/>
</dbReference>
<dbReference type="RefSeq" id="WP_201923801.1">
    <property type="nucleotide sequence ID" value="NZ_JAERQG010000004.1"/>
</dbReference>
<evidence type="ECO:0000256" key="1">
    <source>
        <dbReference type="ARBA" id="ARBA00022679"/>
    </source>
</evidence>
<comment type="caution">
    <text evidence="3">The sequence shown here is derived from an EMBL/GenBank/DDBJ whole genome shotgun (WGS) entry which is preliminary data.</text>
</comment>
<accession>A0A937AIK9</accession>
<organism evidence="3 4">
    <name type="scientific">Marivirga atlantica</name>
    <dbReference type="NCBI Taxonomy" id="1548457"/>
    <lineage>
        <taxon>Bacteria</taxon>
        <taxon>Pseudomonadati</taxon>
        <taxon>Bacteroidota</taxon>
        <taxon>Cytophagia</taxon>
        <taxon>Cytophagales</taxon>
        <taxon>Marivirgaceae</taxon>
        <taxon>Marivirga</taxon>
    </lineage>
</organism>
<keyword evidence="1" id="KW-0808">Transferase</keyword>
<sequence length="388" mass="44827">MSKVLNIGIEAQRIFRKKRYGMDIVAIETIKALQQIDTVNQYYIFSRVGEKSVEDIFPDLNDNFHFVLFGSGDYVTWEQFLLPKKIQDYDLDLLHCTANTAPLKLKVPLYLLLHDIIYLEKLYFNKGSWYQRLGNLYRSVIVPKIVPRAKRIGTVSNYERQKIIAEFNLDEEIIQTYHNAYSDHFRLISKDDKKLLAVKKEHKLPEDFLLLFFNEDPRKNFVKAIEAYISLRRAGLTIPLCILNASTSRVKHFFDRNNAAQYWQDVICISYLDNSELVYFYNLAKVFLFISTRESFGIPVLEAMASGTPVITSNSSSLPEVAGDAALKVDPDNVEEIAEALELLLTNQDKHLTLTKAGFERVKQFSWQATAQKWLNTYKAIARETVLP</sequence>
<dbReference type="Gene3D" id="3.40.50.2000">
    <property type="entry name" value="Glycogen Phosphorylase B"/>
    <property type="match status" value="2"/>
</dbReference>
<dbReference type="AlphaFoldDB" id="A0A937AIK9"/>
<evidence type="ECO:0000313" key="4">
    <source>
        <dbReference type="Proteomes" id="UP000642920"/>
    </source>
</evidence>
<dbReference type="CDD" id="cd03809">
    <property type="entry name" value="GT4_MtfB-like"/>
    <property type="match status" value="1"/>
</dbReference>
<keyword evidence="4" id="KW-1185">Reference proteome</keyword>
<proteinExistence type="predicted"/>
<reference evidence="3" key="1">
    <citation type="submission" date="2021-01" db="EMBL/GenBank/DDBJ databases">
        <title>Marivirga sp. nov., isolated from intertidal surface sediments.</title>
        <authorList>
            <person name="Zhang M."/>
        </authorList>
    </citation>
    <scope>NUCLEOTIDE SEQUENCE</scope>
    <source>
        <strain evidence="3">SM1354</strain>
    </source>
</reference>
<dbReference type="PANTHER" id="PTHR46401">
    <property type="entry name" value="GLYCOSYLTRANSFERASE WBBK-RELATED"/>
    <property type="match status" value="1"/>
</dbReference>
<feature type="domain" description="Glycosyl transferase family 1" evidence="2">
    <location>
        <begin position="206"/>
        <end position="359"/>
    </location>
</feature>